<gene>
    <name evidence="3" type="ORF">PGQ11_007377</name>
</gene>
<feature type="region of interest" description="Disordered" evidence="1">
    <location>
        <begin position="481"/>
        <end position="693"/>
    </location>
</feature>
<feature type="compositionally biased region" description="Basic and acidic residues" evidence="1">
    <location>
        <begin position="521"/>
        <end position="531"/>
    </location>
</feature>
<feature type="domain" description="C2H2-type" evidence="2">
    <location>
        <begin position="305"/>
        <end position="331"/>
    </location>
</feature>
<keyword evidence="4" id="KW-1185">Reference proteome</keyword>
<accession>A0ABR2IVE6</accession>
<dbReference type="PANTHER" id="PTHR35391">
    <property type="entry name" value="C2H2-TYPE DOMAIN-CONTAINING PROTEIN-RELATED"/>
    <property type="match status" value="1"/>
</dbReference>
<proteinExistence type="predicted"/>
<feature type="domain" description="C2H2-type" evidence="2">
    <location>
        <begin position="335"/>
        <end position="358"/>
    </location>
</feature>
<name>A0ABR2IVE6_9PEZI</name>
<feature type="domain" description="C2H2-type" evidence="2">
    <location>
        <begin position="385"/>
        <end position="413"/>
    </location>
</feature>
<feature type="compositionally biased region" description="Basic and acidic residues" evidence="1">
    <location>
        <begin position="632"/>
        <end position="641"/>
    </location>
</feature>
<feature type="compositionally biased region" description="Basic and acidic residues" evidence="1">
    <location>
        <begin position="606"/>
        <end position="625"/>
    </location>
</feature>
<dbReference type="PANTHER" id="PTHR35391:SF7">
    <property type="entry name" value="C2H2-TYPE DOMAIN-CONTAINING PROTEIN"/>
    <property type="match status" value="1"/>
</dbReference>
<reference evidence="3 4" key="1">
    <citation type="journal article" date="2024" name="IMA Fungus">
        <title>Apiospora arundinis, a panoply of carbohydrate-active enzymes and secondary metabolites.</title>
        <authorList>
            <person name="Sorensen T."/>
            <person name="Petersen C."/>
            <person name="Muurmann A.T."/>
            <person name="Christiansen J.V."/>
            <person name="Brundto M.L."/>
            <person name="Overgaard C.K."/>
            <person name="Boysen A.T."/>
            <person name="Wollenberg R.D."/>
            <person name="Larsen T.O."/>
            <person name="Sorensen J.L."/>
            <person name="Nielsen K.L."/>
            <person name="Sondergaard T.E."/>
        </authorList>
    </citation>
    <scope>NUCLEOTIDE SEQUENCE [LARGE SCALE GENOMIC DNA]</scope>
    <source>
        <strain evidence="3 4">AAU 773</strain>
    </source>
</reference>
<dbReference type="Pfam" id="PF26082">
    <property type="entry name" value="zf-C2H2_AcuF"/>
    <property type="match status" value="1"/>
</dbReference>
<evidence type="ECO:0000259" key="2">
    <source>
        <dbReference type="SMART" id="SM00355"/>
    </source>
</evidence>
<dbReference type="InterPro" id="IPR058925">
    <property type="entry name" value="zf-C2H2_AcuF"/>
</dbReference>
<sequence length="693" mass="78020">MISEKVHGTFAQLDRLCSSVRASSNPEITNATSSTDQLNARFRVWSENIGASQAPTSRGSLDYRIRDAPRMKDVAVANIKRLHDSTVRGELPNRTRYKDNDLGIATTELEKLLSNGTSAVKQLMRLSILLRRQRPRGRLPDLSTLNSDPSLDIRHVRDKFPKAAESLWLVKRLGTFNAQRRDLIQYRQIHRAKLAKRPEEHGPDAVVGNAPSTLATTFDPNDPRNVFEETMSTRRTMTTAQTSFASISIDRDTGDLFIPQLNDMVLDEIELQYNEEAECPYCRTIRVFCDATDWRSHVFSDLRPYVCTSEGCDAEPFPTRHEWIEHETRSHYSHWICDRCDNSAFLSEDELVRHLTQHHPGAVTATQFSFVVNACEKPRDDYDQGTCPLCNDWVPSQSKGDNGSSYYRHLGRHLQQLALSAIPTWIDGLEIRNATQDIEENREESGAPGPASRPQEIKVTMTPGVARPKSVHLPTLAILEETMSNPGTNPEESDDESSSTEGRDDRTLQKIRDNLGLMKLPEGKDPMRERASVPPPPAERSPMLDMPPKYEDAVGDPGQDGLADYFSRLADYGDGDGDSDNGDSDSDEELNIEPSTEDLSAWAPISEEHSTDERNPGETSTKEQRLGGSHNPHVDDGRFDGPDPDSARIPPHSTQLDRQSMSTSKPPWFLSRVRDDRFRRQRRRSGSNYIGHH</sequence>
<comment type="caution">
    <text evidence="3">The sequence shown here is derived from an EMBL/GenBank/DDBJ whole genome shotgun (WGS) entry which is preliminary data.</text>
</comment>
<dbReference type="SMART" id="SM00355">
    <property type="entry name" value="ZnF_C2H2"/>
    <property type="match status" value="3"/>
</dbReference>
<feature type="compositionally biased region" description="Basic residues" evidence="1">
    <location>
        <begin position="679"/>
        <end position="693"/>
    </location>
</feature>
<evidence type="ECO:0000313" key="3">
    <source>
        <dbReference type="EMBL" id="KAK8868799.1"/>
    </source>
</evidence>
<feature type="compositionally biased region" description="Basic and acidic residues" evidence="1">
    <location>
        <begin position="501"/>
        <end position="513"/>
    </location>
</feature>
<protein>
    <submittedName>
        <fullName evidence="3">Ankyrin repeat protein</fullName>
    </submittedName>
</protein>
<dbReference type="InterPro" id="IPR013087">
    <property type="entry name" value="Znf_C2H2_type"/>
</dbReference>
<evidence type="ECO:0000256" key="1">
    <source>
        <dbReference type="SAM" id="MobiDB-lite"/>
    </source>
</evidence>
<feature type="compositionally biased region" description="Polar residues" evidence="1">
    <location>
        <begin position="652"/>
        <end position="665"/>
    </location>
</feature>
<organism evidence="3 4">
    <name type="scientific">Apiospora arundinis</name>
    <dbReference type="NCBI Taxonomy" id="335852"/>
    <lineage>
        <taxon>Eukaryota</taxon>
        <taxon>Fungi</taxon>
        <taxon>Dikarya</taxon>
        <taxon>Ascomycota</taxon>
        <taxon>Pezizomycotina</taxon>
        <taxon>Sordariomycetes</taxon>
        <taxon>Xylariomycetidae</taxon>
        <taxon>Amphisphaeriales</taxon>
        <taxon>Apiosporaceae</taxon>
        <taxon>Apiospora</taxon>
    </lineage>
</organism>
<feature type="compositionally biased region" description="Acidic residues" evidence="1">
    <location>
        <begin position="573"/>
        <end position="591"/>
    </location>
</feature>
<dbReference type="Proteomes" id="UP001390339">
    <property type="component" value="Unassembled WGS sequence"/>
</dbReference>
<dbReference type="EMBL" id="JAPCWZ010000004">
    <property type="protein sequence ID" value="KAK8868799.1"/>
    <property type="molecule type" value="Genomic_DNA"/>
</dbReference>
<evidence type="ECO:0000313" key="4">
    <source>
        <dbReference type="Proteomes" id="UP001390339"/>
    </source>
</evidence>